<evidence type="ECO:0000256" key="7">
    <source>
        <dbReference type="ARBA" id="ARBA00023056"/>
    </source>
</evidence>
<dbReference type="CDD" id="cd03791">
    <property type="entry name" value="GT5_Glycogen_synthase_DULL1-like"/>
    <property type="match status" value="1"/>
</dbReference>
<organism evidence="11 12">
    <name type="scientific">Sphingomonas cynarae</name>
    <dbReference type="NCBI Taxonomy" id="930197"/>
    <lineage>
        <taxon>Bacteria</taxon>
        <taxon>Pseudomonadati</taxon>
        <taxon>Pseudomonadota</taxon>
        <taxon>Alphaproteobacteria</taxon>
        <taxon>Sphingomonadales</taxon>
        <taxon>Sphingomonadaceae</taxon>
        <taxon>Sphingomonas</taxon>
    </lineage>
</organism>
<accession>A0ABP7DKA4</accession>
<dbReference type="Proteomes" id="UP001500523">
    <property type="component" value="Unassembled WGS sequence"/>
</dbReference>
<feature type="domain" description="Glycosyl transferase family 1" evidence="9">
    <location>
        <begin position="303"/>
        <end position="459"/>
    </location>
</feature>
<sequence>MTTPASPPLSPRGGSATPVLSLASEAYPLVKTGGLADVVGALPAALGEHGYLLTTLLPGYPALAPMIRGGREVHRWPDLIGAEARLVEASLGEHALLILDAPALFGRDGGPYGDTGGRDWDDNWRRFAALARAGAEIAGGVVPGYRFPLLHAHDWQAGLAPAYVRALDLPVKTVMTVHNIAFQGRFDLSLFPALGLPDWMASIHGVEYYGALGYLKAGLQAADAITTVSPTYAREIRDPTFGMGLEGLIATRAASVSGIVNGIDPAVWSPAADAALPARYTAATLDDRTVNRNAVETTFGLAPADGPIFTVISRLTWQKGMDVLVDLLDDLVASGGRLALLGSGDKSLEAAFLAAATRHPGRIGVRIGYDEALSHLLQGGADAILIPSRFEPCGLTQLYGLAYGCVPVVARTGGLADTVIDANEAALAAGVATGIVHDGVTPDALRHAIRRAIDLYARSDTWRRLQRNGMAADFSWRESGRRYASLYHDLMEPA</sequence>
<proteinExistence type="inferred from homology"/>
<evidence type="ECO:0000256" key="4">
    <source>
        <dbReference type="ARBA" id="ARBA00010281"/>
    </source>
</evidence>
<dbReference type="EC" id="2.4.1.21" evidence="8"/>
<comment type="pathway">
    <text evidence="3 8">Glycan biosynthesis; glycogen biosynthesis.</text>
</comment>
<reference evidence="12" key="1">
    <citation type="journal article" date="2019" name="Int. J. Syst. Evol. Microbiol.">
        <title>The Global Catalogue of Microorganisms (GCM) 10K type strain sequencing project: providing services to taxonomists for standard genome sequencing and annotation.</title>
        <authorList>
            <consortium name="The Broad Institute Genomics Platform"/>
            <consortium name="The Broad Institute Genome Sequencing Center for Infectious Disease"/>
            <person name="Wu L."/>
            <person name="Ma J."/>
        </authorList>
    </citation>
    <scope>NUCLEOTIDE SEQUENCE [LARGE SCALE GENOMIC DNA]</scope>
    <source>
        <strain evidence="12">JCM 17498</strain>
    </source>
</reference>
<dbReference type="HAMAP" id="MF_00484">
    <property type="entry name" value="Glycogen_synth"/>
    <property type="match status" value="1"/>
</dbReference>
<name>A0ABP7DKA4_9SPHN</name>
<evidence type="ECO:0000256" key="6">
    <source>
        <dbReference type="ARBA" id="ARBA00022679"/>
    </source>
</evidence>
<gene>
    <name evidence="8 11" type="primary">glgA</name>
    <name evidence="11" type="ORF">GCM10022268_14000</name>
</gene>
<dbReference type="EMBL" id="BAABBF010000003">
    <property type="protein sequence ID" value="GAA3705590.1"/>
    <property type="molecule type" value="Genomic_DNA"/>
</dbReference>
<evidence type="ECO:0000256" key="3">
    <source>
        <dbReference type="ARBA" id="ARBA00004964"/>
    </source>
</evidence>
<dbReference type="PANTHER" id="PTHR45825">
    <property type="entry name" value="GRANULE-BOUND STARCH SYNTHASE 1, CHLOROPLASTIC/AMYLOPLASTIC"/>
    <property type="match status" value="1"/>
</dbReference>
<keyword evidence="5 8" id="KW-0328">Glycosyltransferase</keyword>
<dbReference type="InterPro" id="IPR011835">
    <property type="entry name" value="GS/SS"/>
</dbReference>
<feature type="domain" description="Starch synthase catalytic" evidence="10">
    <location>
        <begin position="19"/>
        <end position="250"/>
    </location>
</feature>
<evidence type="ECO:0000313" key="11">
    <source>
        <dbReference type="EMBL" id="GAA3705590.1"/>
    </source>
</evidence>
<feature type="binding site" evidence="8">
    <location>
        <position position="31"/>
    </location>
    <ligand>
        <name>ADP-alpha-D-glucose</name>
        <dbReference type="ChEBI" id="CHEBI:57498"/>
    </ligand>
</feature>
<keyword evidence="12" id="KW-1185">Reference proteome</keyword>
<comment type="catalytic activity">
    <reaction evidence="1 8">
        <text>[(1-&gt;4)-alpha-D-glucosyl](n) + ADP-alpha-D-glucose = [(1-&gt;4)-alpha-D-glucosyl](n+1) + ADP + H(+)</text>
        <dbReference type="Rhea" id="RHEA:18189"/>
        <dbReference type="Rhea" id="RHEA-COMP:9584"/>
        <dbReference type="Rhea" id="RHEA-COMP:9587"/>
        <dbReference type="ChEBI" id="CHEBI:15378"/>
        <dbReference type="ChEBI" id="CHEBI:15444"/>
        <dbReference type="ChEBI" id="CHEBI:57498"/>
        <dbReference type="ChEBI" id="CHEBI:456216"/>
        <dbReference type="EC" id="2.4.1.21"/>
    </reaction>
</comment>
<keyword evidence="6 8" id="KW-0808">Transferase</keyword>
<keyword evidence="7 8" id="KW-0320">Glycogen biosynthesis</keyword>
<dbReference type="RefSeq" id="WP_344692659.1">
    <property type="nucleotide sequence ID" value="NZ_BAABBF010000003.1"/>
</dbReference>
<evidence type="ECO:0000259" key="10">
    <source>
        <dbReference type="Pfam" id="PF08323"/>
    </source>
</evidence>
<dbReference type="Pfam" id="PF08323">
    <property type="entry name" value="Glyco_transf_5"/>
    <property type="match status" value="1"/>
</dbReference>
<dbReference type="InterPro" id="IPR001296">
    <property type="entry name" value="Glyco_trans_1"/>
</dbReference>
<evidence type="ECO:0000256" key="5">
    <source>
        <dbReference type="ARBA" id="ARBA00022676"/>
    </source>
</evidence>
<evidence type="ECO:0000256" key="8">
    <source>
        <dbReference type="HAMAP-Rule" id="MF_00484"/>
    </source>
</evidence>
<dbReference type="InterPro" id="IPR013534">
    <property type="entry name" value="Starch_synth_cat_dom"/>
</dbReference>
<dbReference type="SUPFAM" id="SSF53756">
    <property type="entry name" value="UDP-Glycosyltransferase/glycogen phosphorylase"/>
    <property type="match status" value="1"/>
</dbReference>
<evidence type="ECO:0000256" key="2">
    <source>
        <dbReference type="ARBA" id="ARBA00002764"/>
    </source>
</evidence>
<dbReference type="Gene3D" id="3.40.50.2000">
    <property type="entry name" value="Glycogen Phosphorylase B"/>
    <property type="match status" value="2"/>
</dbReference>
<dbReference type="NCBIfam" id="NF001899">
    <property type="entry name" value="PRK00654.1-2"/>
    <property type="match status" value="1"/>
</dbReference>
<evidence type="ECO:0000313" key="12">
    <source>
        <dbReference type="Proteomes" id="UP001500523"/>
    </source>
</evidence>
<dbReference type="PANTHER" id="PTHR45825:SF11">
    <property type="entry name" value="ALPHA AMYLASE DOMAIN-CONTAINING PROTEIN"/>
    <property type="match status" value="1"/>
</dbReference>
<dbReference type="Pfam" id="PF00534">
    <property type="entry name" value="Glycos_transf_1"/>
    <property type="match status" value="1"/>
</dbReference>
<protein>
    <recommendedName>
        <fullName evidence="8">Glycogen synthase</fullName>
        <ecNumber evidence="8">2.4.1.21</ecNumber>
    </recommendedName>
    <alternativeName>
        <fullName evidence="8">Starch [bacterial glycogen] synthase</fullName>
    </alternativeName>
</protein>
<evidence type="ECO:0000256" key="1">
    <source>
        <dbReference type="ARBA" id="ARBA00001478"/>
    </source>
</evidence>
<comment type="function">
    <text evidence="2 8">Synthesizes alpha-1,4-glucan chains using ADP-glucose.</text>
</comment>
<comment type="caution">
    <text evidence="11">The sequence shown here is derived from an EMBL/GenBank/DDBJ whole genome shotgun (WGS) entry which is preliminary data.</text>
</comment>
<dbReference type="NCBIfam" id="TIGR02095">
    <property type="entry name" value="glgA"/>
    <property type="match status" value="1"/>
</dbReference>
<evidence type="ECO:0000259" key="9">
    <source>
        <dbReference type="Pfam" id="PF00534"/>
    </source>
</evidence>
<comment type="similarity">
    <text evidence="4 8">Belongs to the glycosyltransferase 1 family. Bacterial/plant glycogen synthase subfamily.</text>
</comment>